<feature type="region of interest" description="Disordered" evidence="5">
    <location>
        <begin position="538"/>
        <end position="566"/>
    </location>
</feature>
<evidence type="ECO:0000256" key="2">
    <source>
        <dbReference type="ARBA" id="ARBA00011322"/>
    </source>
</evidence>
<feature type="coiled-coil region" evidence="4">
    <location>
        <begin position="181"/>
        <end position="208"/>
    </location>
</feature>
<evidence type="ECO:0000256" key="3">
    <source>
        <dbReference type="ARBA" id="ARBA00013368"/>
    </source>
</evidence>
<feature type="domain" description="Rad50/SbcC-type AAA" evidence="6">
    <location>
        <begin position="5"/>
        <end position="313"/>
    </location>
</feature>
<comment type="subunit">
    <text evidence="2">Heterodimer of SbcC and SbcD.</text>
</comment>
<dbReference type="PANTHER" id="PTHR32114">
    <property type="entry name" value="ABC TRANSPORTER ABCH.3"/>
    <property type="match status" value="1"/>
</dbReference>
<dbReference type="SUPFAM" id="SSF52540">
    <property type="entry name" value="P-loop containing nucleoside triphosphate hydrolases"/>
    <property type="match status" value="1"/>
</dbReference>
<keyword evidence="8" id="KW-1185">Reference proteome</keyword>
<feature type="coiled-coil region" evidence="4">
    <location>
        <begin position="608"/>
        <end position="717"/>
    </location>
</feature>
<evidence type="ECO:0000259" key="6">
    <source>
        <dbReference type="Pfam" id="PF13476"/>
    </source>
</evidence>
<dbReference type="RefSeq" id="WP_349216036.1">
    <property type="nucleotide sequence ID" value="NZ_JBBMFA010000091.1"/>
</dbReference>
<dbReference type="Pfam" id="PF13476">
    <property type="entry name" value="AAA_23"/>
    <property type="match status" value="1"/>
</dbReference>
<dbReference type="EMBL" id="JBBMFA010000091">
    <property type="protein sequence ID" value="MEQ2520528.1"/>
    <property type="molecule type" value="Genomic_DNA"/>
</dbReference>
<gene>
    <name evidence="7" type="ORF">WMO24_08810</name>
</gene>
<keyword evidence="4" id="KW-0175">Coiled coil</keyword>
<evidence type="ECO:0000313" key="8">
    <source>
        <dbReference type="Proteomes" id="UP001477672"/>
    </source>
</evidence>
<comment type="caution">
    <text evidence="7">The sequence shown here is derived from an EMBL/GenBank/DDBJ whole genome shotgun (WGS) entry which is preliminary data.</text>
</comment>
<evidence type="ECO:0000256" key="1">
    <source>
        <dbReference type="ARBA" id="ARBA00006930"/>
    </source>
</evidence>
<proteinExistence type="inferred from homology"/>
<evidence type="ECO:0000256" key="4">
    <source>
        <dbReference type="SAM" id="Coils"/>
    </source>
</evidence>
<evidence type="ECO:0000256" key="5">
    <source>
        <dbReference type="SAM" id="MobiDB-lite"/>
    </source>
</evidence>
<dbReference type="PROSITE" id="PS00675">
    <property type="entry name" value="SIGMA54_INTERACT_1"/>
    <property type="match status" value="1"/>
</dbReference>
<dbReference type="PANTHER" id="PTHR32114:SF2">
    <property type="entry name" value="ABC TRANSPORTER ABCH.3"/>
    <property type="match status" value="1"/>
</dbReference>
<feature type="coiled-coil region" evidence="4">
    <location>
        <begin position="351"/>
        <end position="487"/>
    </location>
</feature>
<protein>
    <recommendedName>
        <fullName evidence="3">Nuclease SbcCD subunit C</fullName>
    </recommendedName>
</protein>
<dbReference type="InterPro" id="IPR027417">
    <property type="entry name" value="P-loop_NTPase"/>
</dbReference>
<name>A0ABV1GG61_9FIRM</name>
<accession>A0ABV1GG61</accession>
<reference evidence="7 8" key="1">
    <citation type="submission" date="2024-03" db="EMBL/GenBank/DDBJ databases">
        <title>Human intestinal bacterial collection.</title>
        <authorList>
            <person name="Pauvert C."/>
            <person name="Hitch T.C.A."/>
            <person name="Clavel T."/>
        </authorList>
    </citation>
    <scope>NUCLEOTIDE SEQUENCE [LARGE SCALE GENOMIC DNA]</scope>
    <source>
        <strain evidence="7 8">CLA-JM-H11</strain>
    </source>
</reference>
<dbReference type="Pfam" id="PF13558">
    <property type="entry name" value="SbcC_Walker_B"/>
    <property type="match status" value="1"/>
</dbReference>
<feature type="compositionally biased region" description="Low complexity" evidence="5">
    <location>
        <begin position="557"/>
        <end position="566"/>
    </location>
</feature>
<organism evidence="7 8">
    <name type="scientific">Ruthenibacterium intestinale</name>
    <dbReference type="NCBI Taxonomy" id="3133163"/>
    <lineage>
        <taxon>Bacteria</taxon>
        <taxon>Bacillati</taxon>
        <taxon>Bacillota</taxon>
        <taxon>Clostridia</taxon>
        <taxon>Eubacteriales</taxon>
        <taxon>Oscillospiraceae</taxon>
        <taxon>Ruthenibacterium</taxon>
    </lineage>
</organism>
<dbReference type="Gene3D" id="3.40.50.300">
    <property type="entry name" value="P-loop containing nucleotide triphosphate hydrolases"/>
    <property type="match status" value="2"/>
</dbReference>
<dbReference type="InterPro" id="IPR038729">
    <property type="entry name" value="Rad50/SbcC_AAA"/>
</dbReference>
<dbReference type="InterPro" id="IPR025662">
    <property type="entry name" value="Sigma_54_int_dom_ATP-bd_1"/>
</dbReference>
<dbReference type="Proteomes" id="UP001477672">
    <property type="component" value="Unassembled WGS sequence"/>
</dbReference>
<sequence>MRPMRLSLCAFGPYAGKEELDLEKFGHSGLVLVAGDTGAGKTTLFDAVCYALFGKLSGRVRGVETVRSDYAAPGDETYVELVFEHRNKEYRIRRTPEYQRPKTRGEGMTQHDATAEFYAPGQPVLDKVRDVNRAVNELLGIDADQFRQIAMIAQGEFVALLNTAGEERSKILRQIFSTGVYRRAQDRLKELAAQCNRETEQGNELLRRQFQALRPDTEENAAALAELLKDEGCIYRGAEVLELAGRMTRADSALVRRLDRLDEQQAHQAEQQAALLEQARQTNRLFRRREQLAEQQAQFSARQEEFDRKKKELALWESAAGTVVPAEERWNQARADAENWAGKSAQQSSLRQNLLEQRQQQEAAWADAQKQKEDLVPLAAQIARLTETLPLYREAEQAARRCEELEAAARQQSARRKQQEQEQQELAAEIDRVTRQAGAAGEAAAALANAEQACRTAEEEKQQLQKLNRALLQCKALRQEADEKQAAYQTVHRMYQERRQAYERLERQFWDSQAGVLAARLEQDVPCPVCGSIHHPCPAPRPANAPDEEQLRREQQMLEQQRAQVQQASADSGRAAQKFESAREQCFADVAALCGAQPEDGAGARTLLKNKSAQLEQTDVRLQQALAQAVETKKRCDEAVKTLPRLQQRRQQAEAALRQADEQAAREQQELAALRARRQELAARLTSGTREEAEAALAGATAQSRRLEQAFRQAQSRWQEYTAQLQSTETLCQDYARQASDARTAELRARKAFEQALEKAGFDTEQQYRAHRVEEAAIRTRKKQLEEEQRQRDACAAEQSSLDRQLEGRTPADEAGLENALAQLRSQRQENGAVRQTVHTRLSMNREAEKQLKKILEENAATQHRAAVIQKLNRTANGTLTGGLGRKQFEQYVLTAHFENAVAAANRRFSRMTDGQFELLCHNRAEGRGQSTLDLDVLDNYTGKVRSVRSLSGGESFKAALCLALGLSDVIQSYAGGVQIDAMFIDEGFGTLDAQSMEKALEALQGLTESRRLVGIISHVAELRERIDKQLVVRKTTRGSSIEMRV</sequence>
<evidence type="ECO:0000313" key="7">
    <source>
        <dbReference type="EMBL" id="MEQ2520528.1"/>
    </source>
</evidence>
<comment type="similarity">
    <text evidence="1">Belongs to the SMC family. SbcC subfamily.</text>
</comment>